<evidence type="ECO:0000256" key="3">
    <source>
        <dbReference type="ARBA" id="ARBA00023295"/>
    </source>
</evidence>
<accession>A0A173V7N6</accession>
<dbReference type="Proteomes" id="UP000095649">
    <property type="component" value="Unassembled WGS sequence"/>
</dbReference>
<dbReference type="InterPro" id="IPR011050">
    <property type="entry name" value="Pectin_lyase_fold/virulence"/>
</dbReference>
<dbReference type="Gene3D" id="2.160.20.10">
    <property type="entry name" value="Single-stranded right-handed beta-helix, Pectin lyase-like"/>
    <property type="match status" value="1"/>
</dbReference>
<proteinExistence type="inferred from homology"/>
<sequence>MNLTLIRSMTRSAVFELENELCYRPAHPFTVALNGKTVYEACNTNVFSLFSLLPGTTYTVEVQAEGETLKLDFTTEAETFFVDAARYGLVADGETDNTVRLQAALSTCPKGGTVYVPAGRYRTASLFMKSNTTLYLEKGAVLLGDNDRTHYPILPGVLPSENEVDEYYLTGWEGNPLDSFAGLLNITQVHDVVVTGEGTLDCDAENGDWWVNPKVKRIAWRPRAVAAVDSENVCLHGITVQNSYSWTIHPIFVKHLDLLNFNINNPYNAPNTDGIDPESCEYIRIIGMNIHVGDDCIAMKASKVFLGMKLKRSCEHTVIRNCLLDKGHGGIVIGSEMSGGVKDMVVTQCLMDHTDRGLRVKTRRGRGNTAVIDGLVFRNVEMRGVKAPFVINMFYFCDPDGHGPYVQCREPMPVDEYTPKLGSLTMENIVATDAQFAGCYFDGLPEQPIERVTMRDVSITFDPNAKEGQAAMADNRPLVKKLAIYAENVKEIDLHNVKIEGYEGERLHFANVGHFEED</sequence>
<dbReference type="PANTHER" id="PTHR31339:SF9">
    <property type="entry name" value="PLASMIN AND FIBRONECTIN-BINDING PROTEIN A"/>
    <property type="match status" value="1"/>
</dbReference>
<dbReference type="Pfam" id="PF00295">
    <property type="entry name" value="Glyco_hydro_28"/>
    <property type="match status" value="1"/>
</dbReference>
<dbReference type="SUPFAM" id="SSF51126">
    <property type="entry name" value="Pectin lyase-like"/>
    <property type="match status" value="1"/>
</dbReference>
<dbReference type="Pfam" id="PF12708">
    <property type="entry name" value="Pect-lyase_RHGA_epim"/>
    <property type="match status" value="1"/>
</dbReference>
<dbReference type="InterPro" id="IPR024535">
    <property type="entry name" value="RHGA/B-epi-like_pectate_lyase"/>
</dbReference>
<dbReference type="InterPro" id="IPR000743">
    <property type="entry name" value="Glyco_hydro_28"/>
</dbReference>
<dbReference type="InterPro" id="IPR012334">
    <property type="entry name" value="Pectin_lyas_fold"/>
</dbReference>
<keyword evidence="3 4" id="KW-0326">Glycosidase</keyword>
<dbReference type="OrthoDB" id="9795222at2"/>
<dbReference type="GO" id="GO:0005975">
    <property type="term" value="P:carbohydrate metabolic process"/>
    <property type="evidence" value="ECO:0007669"/>
    <property type="project" value="InterPro"/>
</dbReference>
<dbReference type="RefSeq" id="WP_055186956.1">
    <property type="nucleotide sequence ID" value="NZ_CYXN01000040.1"/>
</dbReference>
<dbReference type="GO" id="GO:0033917">
    <property type="term" value="F:exo-poly-alpha-galacturonosidase activity"/>
    <property type="evidence" value="ECO:0007669"/>
    <property type="project" value="UniProtKB-EC"/>
</dbReference>
<reference evidence="6 7" key="1">
    <citation type="submission" date="2015-09" db="EMBL/GenBank/DDBJ databases">
        <authorList>
            <consortium name="Pathogen Informatics"/>
        </authorList>
    </citation>
    <scope>NUCLEOTIDE SEQUENCE [LARGE SCALE GENOMIC DNA]</scope>
    <source>
        <strain evidence="6 7">2789STDY5834970</strain>
    </source>
</reference>
<protein>
    <submittedName>
        <fullName evidence="6">Exo-poly-alpha-D-galacturonosidase</fullName>
        <ecNumber evidence="6">3.2.1.82</ecNumber>
    </submittedName>
</protein>
<evidence type="ECO:0000313" key="7">
    <source>
        <dbReference type="Proteomes" id="UP000095649"/>
    </source>
</evidence>
<evidence type="ECO:0000259" key="5">
    <source>
        <dbReference type="Pfam" id="PF12708"/>
    </source>
</evidence>
<gene>
    <name evidence="6" type="primary">pehX</name>
    <name evidence="6" type="ORF">ERS852582_02669</name>
</gene>
<dbReference type="AlphaFoldDB" id="A0A173V7N6"/>
<feature type="domain" description="Rhamnogalacturonase A/B/Epimerase-like pectate lyase" evidence="5">
    <location>
        <begin position="82"/>
        <end position="134"/>
    </location>
</feature>
<evidence type="ECO:0000256" key="1">
    <source>
        <dbReference type="ARBA" id="ARBA00008834"/>
    </source>
</evidence>
<evidence type="ECO:0000256" key="2">
    <source>
        <dbReference type="ARBA" id="ARBA00022801"/>
    </source>
</evidence>
<organism evidence="6 7">
    <name type="scientific">Faecalibacterium prausnitzii</name>
    <dbReference type="NCBI Taxonomy" id="853"/>
    <lineage>
        <taxon>Bacteria</taxon>
        <taxon>Bacillati</taxon>
        <taxon>Bacillota</taxon>
        <taxon>Clostridia</taxon>
        <taxon>Eubacteriales</taxon>
        <taxon>Oscillospiraceae</taxon>
        <taxon>Faecalibacterium</taxon>
    </lineage>
</organism>
<dbReference type="PANTHER" id="PTHR31339">
    <property type="entry name" value="PECTIN LYASE-RELATED"/>
    <property type="match status" value="1"/>
</dbReference>
<dbReference type="EC" id="3.2.1.82" evidence="6"/>
<evidence type="ECO:0000313" key="6">
    <source>
        <dbReference type="EMBL" id="CUN23342.1"/>
    </source>
</evidence>
<dbReference type="GO" id="GO:0004650">
    <property type="term" value="F:polygalacturonase activity"/>
    <property type="evidence" value="ECO:0007669"/>
    <property type="project" value="InterPro"/>
</dbReference>
<dbReference type="InterPro" id="IPR051801">
    <property type="entry name" value="GH28_Enzymes"/>
</dbReference>
<dbReference type="EMBL" id="CYXN01000040">
    <property type="protein sequence ID" value="CUN23342.1"/>
    <property type="molecule type" value="Genomic_DNA"/>
</dbReference>
<keyword evidence="2 4" id="KW-0378">Hydrolase</keyword>
<evidence type="ECO:0000256" key="4">
    <source>
        <dbReference type="RuleBase" id="RU361169"/>
    </source>
</evidence>
<name>A0A173V7N6_9FIRM</name>
<comment type="similarity">
    <text evidence="1 4">Belongs to the glycosyl hydrolase 28 family.</text>
</comment>